<dbReference type="EMBL" id="CAJPIJ010000104">
    <property type="protein sequence ID" value="CAG1977144.1"/>
    <property type="molecule type" value="Genomic_DNA"/>
</dbReference>
<accession>A0A4E9DN66</accession>
<dbReference type="AlphaFoldDB" id="A0A4E9DN66"/>
<dbReference type="EMBL" id="CAAKMV010000088">
    <property type="protein sequence ID" value="VIO54077.1"/>
    <property type="molecule type" value="Genomic_DNA"/>
</dbReference>
<evidence type="ECO:0000313" key="2">
    <source>
        <dbReference type="EMBL" id="VIO54077.1"/>
    </source>
</evidence>
<protein>
    <submittedName>
        <fullName evidence="2">Uncharacterized protein</fullName>
    </submittedName>
</protein>
<organism evidence="2">
    <name type="scientific">Gibberella zeae</name>
    <name type="common">Wheat head blight fungus</name>
    <name type="synonym">Fusarium graminearum</name>
    <dbReference type="NCBI Taxonomy" id="5518"/>
    <lineage>
        <taxon>Eukaryota</taxon>
        <taxon>Fungi</taxon>
        <taxon>Dikarya</taxon>
        <taxon>Ascomycota</taxon>
        <taxon>Pezizomycotina</taxon>
        <taxon>Sordariomycetes</taxon>
        <taxon>Hypocreomycetidae</taxon>
        <taxon>Hypocreales</taxon>
        <taxon>Nectriaceae</taxon>
        <taxon>Fusarium</taxon>
    </lineage>
</organism>
<evidence type="ECO:0000313" key="1">
    <source>
        <dbReference type="EMBL" id="CAG1977144.1"/>
    </source>
</evidence>
<sequence length="65" mass="7039">MPPVLAAYHFTSNTQSRTASSGDSGTTMRMGETSVQVMLGGLISLMFVRKEKVIVTMADDTQRIS</sequence>
<reference evidence="1" key="2">
    <citation type="submission" date="2021-03" db="EMBL/GenBank/DDBJ databases">
        <authorList>
            <person name="Alouane T."/>
            <person name="Langin T."/>
            <person name="Bonhomme L."/>
        </authorList>
    </citation>
    <scope>NUCLEOTIDE SEQUENCE</scope>
    <source>
        <strain evidence="1">MDC_Fg202</strain>
    </source>
</reference>
<proteinExistence type="predicted"/>
<dbReference type="Proteomes" id="UP000746612">
    <property type="component" value="Unassembled WGS sequence"/>
</dbReference>
<name>A0A4E9DN66_GIBZA</name>
<reference evidence="2" key="1">
    <citation type="submission" date="2019-04" db="EMBL/GenBank/DDBJ databases">
        <authorList>
            <person name="Melise S."/>
            <person name="Noan J."/>
            <person name="Okalmin O."/>
        </authorList>
    </citation>
    <scope>NUCLEOTIDE SEQUENCE</scope>
    <source>
        <strain evidence="2">FN9</strain>
    </source>
</reference>
<gene>
    <name evidence="2" type="ORF">FUG_LOCUS114622</name>
    <name evidence="1" type="ORF">MDCFG202_LOCUS143035</name>
</gene>